<accession>A0A5A8DW06</accession>
<feature type="compositionally biased region" description="Basic and acidic residues" evidence="1">
    <location>
        <begin position="249"/>
        <end position="265"/>
    </location>
</feature>
<gene>
    <name evidence="4" type="ORF">FNF28_01939</name>
    <name evidence="3" type="ORF">FNF31_06374</name>
</gene>
<evidence type="ECO:0000313" key="5">
    <source>
        <dbReference type="Proteomes" id="UP000324907"/>
    </source>
</evidence>
<protein>
    <submittedName>
        <fullName evidence="4">Uncharacterized protein</fullName>
    </submittedName>
</protein>
<dbReference type="Proteomes" id="UP000324907">
    <property type="component" value="Unassembled WGS sequence"/>
</dbReference>
<feature type="region of interest" description="Disordered" evidence="1">
    <location>
        <begin position="1387"/>
        <end position="1409"/>
    </location>
</feature>
<evidence type="ECO:0000256" key="1">
    <source>
        <dbReference type="SAM" id="MobiDB-lite"/>
    </source>
</evidence>
<feature type="region of interest" description="Disordered" evidence="1">
    <location>
        <begin position="1154"/>
        <end position="1184"/>
    </location>
</feature>
<dbReference type="EMBL" id="VLTL01000020">
    <property type="protein sequence ID" value="KAA0169662.1"/>
    <property type="molecule type" value="Genomic_DNA"/>
</dbReference>
<feature type="compositionally biased region" description="Acidic residues" evidence="1">
    <location>
        <begin position="304"/>
        <end position="349"/>
    </location>
</feature>
<name>A0A5A8DW06_CAFRO</name>
<feature type="region of interest" description="Disordered" evidence="1">
    <location>
        <begin position="621"/>
        <end position="643"/>
    </location>
</feature>
<evidence type="ECO:0000313" key="4">
    <source>
        <dbReference type="EMBL" id="KAA0169662.1"/>
    </source>
</evidence>
<feature type="signal peptide" evidence="2">
    <location>
        <begin position="1"/>
        <end position="19"/>
    </location>
</feature>
<feature type="region of interest" description="Disordered" evidence="1">
    <location>
        <begin position="846"/>
        <end position="903"/>
    </location>
</feature>
<feature type="compositionally biased region" description="Acidic residues" evidence="1">
    <location>
        <begin position="854"/>
        <end position="872"/>
    </location>
</feature>
<evidence type="ECO:0000313" key="3">
    <source>
        <dbReference type="EMBL" id="KAA0153972.1"/>
    </source>
</evidence>
<dbReference type="EMBL" id="VLTM01000095">
    <property type="protein sequence ID" value="KAA0153972.1"/>
    <property type="molecule type" value="Genomic_DNA"/>
</dbReference>
<proteinExistence type="predicted"/>
<organism evidence="4 5">
    <name type="scientific">Cafeteria roenbergensis</name>
    <name type="common">Marine flagellate</name>
    <dbReference type="NCBI Taxonomy" id="33653"/>
    <lineage>
        <taxon>Eukaryota</taxon>
        <taxon>Sar</taxon>
        <taxon>Stramenopiles</taxon>
        <taxon>Bigyra</taxon>
        <taxon>Opalozoa</taxon>
        <taxon>Bicosoecida</taxon>
        <taxon>Cafeteriaceae</taxon>
        <taxon>Cafeteria</taxon>
    </lineage>
</organism>
<evidence type="ECO:0000313" key="6">
    <source>
        <dbReference type="Proteomes" id="UP000325113"/>
    </source>
</evidence>
<keyword evidence="2" id="KW-0732">Signal</keyword>
<reference evidence="5 6" key="1">
    <citation type="submission" date="2019-07" db="EMBL/GenBank/DDBJ databases">
        <title>Genomes of Cafeteria roenbergensis.</title>
        <authorList>
            <person name="Fischer M.G."/>
            <person name="Hackl T."/>
            <person name="Roman M."/>
        </authorList>
    </citation>
    <scope>NUCLEOTIDE SEQUENCE [LARGE SCALE GENOMIC DNA]</scope>
    <source>
        <strain evidence="3 6">Cflag</strain>
        <strain evidence="4 5">RCC970-E3</strain>
    </source>
</reference>
<feature type="chain" id="PRO_5036136848" evidence="2">
    <location>
        <begin position="20"/>
        <end position="1501"/>
    </location>
</feature>
<comment type="caution">
    <text evidence="4">The sequence shown here is derived from an EMBL/GenBank/DDBJ whole genome shotgun (WGS) entry which is preliminary data.</text>
</comment>
<feature type="region of interest" description="Disordered" evidence="1">
    <location>
        <begin position="197"/>
        <end position="352"/>
    </location>
</feature>
<dbReference type="Proteomes" id="UP000325113">
    <property type="component" value="Unassembled WGS sequence"/>
</dbReference>
<evidence type="ECO:0000256" key="2">
    <source>
        <dbReference type="SAM" id="SignalP"/>
    </source>
</evidence>
<feature type="region of interest" description="Disordered" evidence="1">
    <location>
        <begin position="1201"/>
        <end position="1232"/>
    </location>
</feature>
<sequence length="1501" mass="155536">MARALAAIAVGLLASAALAATLAAGAQAGDAAASPPSGEADALRLIEDAEREHGIIVDHLTHRLLTVTGGTTKHTPAEDAVNIALAAEPIFLQLEHAVRSHVQHVAHVARHGAASKVHARAEVAAQRAGGFLMTEDATDTSCFACLYLMQKVLAETEPYNSPAVQAGTAAAMSEEARRIGSGARGVPIQRPMASAYQSRNLPNNDPEPPNGTPLLSPPTAMNGWAQSTSPLLFHGSAGHPVTNPWAQFRPRDEADAEEVEKHMPPEEPLPGLDPALWPELDMANTPAEEEKYQGVAPDDSSSSSEEDEDEGGDEEGEDSNEGEEEEDGEDSNEEEEANGGEEAEDENDGGDSFLQTAAARAPRARGPAAFLQARARARFGSTSQEFPPSPAVEDVPVEAYMQYTEPPAIGPRIPPPVQDGGATLGGANRPLTFNKHNGAIVMAMGDDTERGPPMLAPQALVRALEAGRPTRFTTSLAGTLDDIVGNGVGPMLVPELDANGAVVTDEAGAPRMRVADVEDKMAAPFPRPDPDAASLLQRSGAAAAPVDTASFLQAASAARSRGTPPSAEEMSFPGSFFADVPEGAYFAHAHPPMIGPNVPPPLPRVPGKLSGDRVWGDAAPGTPAGDLLADARGPEGASPFASTDEFFGAPASQVGSDGPTFSGDLMQRTPDGGIKLRGAVSLGNPPQLGGAYGDVHSQMAAPLSGVSAGGPFPAPIGPRSFLQERAAAGLGSGAGGLPERLPGVATATEMAPAASGVHAGVPGLQGAVKGDAKMPEAAAADLKAPGVFAQMIHSAITPITAEPRAPDLDFPALGVDAVSNPNTAVEVKGDKLVPVGSLLQRGAAAAAGKAKEAEDSEGEAEEESDGQQEDGGDVFHPQGEEPGEPRDLAAGLFTPPDQVGKPRDRAAMSAAFHADRNVMGARPGLLSEGIDHPEGLTGLTGPSHGCTADEVDGSGKQVAKGQCPSGTPHERVADKAGEQEVFGKYTASRGRADSNWPTPDGIPVHAGESVPGVEPVLQKTGLTASSAMAAGLKALPFGKKKEKPYAAKAPEIMPHGLRGTSTGGGEVGPRFGDWLNPDAGLFSKPRCTTENFNDKPTDLADDMSDPASCYHTSWLAHHMTDKVIGKMPLYGPPAYGTARGSSADYERFAHPARTGAARFAERDAAPASAPAPAPEAKAKAAGPAPSAAADDVSLLQAVGGNAKAGSRLASRSKRVEAAAKRHAPRAAPELGELPRLAEAGAASQAGLGGIVDRAREAARPLPHSCRTSDGGLCRQRLRAPTPWQMRRTFRRMMMQSRSYALSSKWTQALRMLCTALPPLGQPRPPVMEGSGTWGSNGASSGIKAPIKKPLGMLNFDGAKGIKNTVHTDGPKGGIDDYLRRADKIAESGYEGPRPPPRLQSEGLASNGKVESQPFTGYVREPTPYGDHPAVGQMMDMGMPPMLASQCDRLSKKLEMVADLYLHAYDMEETCTEIKMCKGAPFGITTSAGGTSSMARMFEATV</sequence>